<sequence>MPLKPSHIVLFVLASSNVLANQCLSANSNTPKENFQQCCSGMSSGTGAVAGYEFDYTCNKYPSASEPGRSGFKTAQACAERCATDPQCKAVAWKASSKLCAKVTAPSYESISGDGWLFLEKNEKSDKVSDNCRGQIDSATKECKEKKSRCRKELKTCDERTTKCDSEKLQSEKRLEACESSKDTLLQDNKASTEKAAQCESERTALKDQLDQLQDDQTGEAARCNEKIQQCEENQREVEDKCTKEKEALEDSLKTPQHTDLQYEKCKIGHTTATAVERILSSTQRETFVSDLRELTIFVLDDFSLNDPAKVENFTSHYEIGFMFWGTDSKYYTGWSEEEGRNMWKNKSATLLNRTRGWESELACWINTRKTNRWMIWYDVARFLGDLLEYVE</sequence>
<dbReference type="STRING" id="254877.A0A1V6TA81"/>
<name>A0A1V6TA81_9EURO</name>
<keyword evidence="1" id="KW-0175">Coiled coil</keyword>
<feature type="coiled-coil region" evidence="1">
    <location>
        <begin position="189"/>
        <end position="248"/>
    </location>
</feature>
<proteinExistence type="predicted"/>
<accession>A0A1V6TA81</accession>
<evidence type="ECO:0000313" key="3">
    <source>
        <dbReference type="EMBL" id="OQE23288.1"/>
    </source>
</evidence>
<evidence type="ECO:0000256" key="1">
    <source>
        <dbReference type="SAM" id="Coils"/>
    </source>
</evidence>
<protein>
    <recommendedName>
        <fullName evidence="5">Apple domain-containing protein</fullName>
    </recommendedName>
</protein>
<evidence type="ECO:0000313" key="4">
    <source>
        <dbReference type="Proteomes" id="UP000191342"/>
    </source>
</evidence>
<dbReference type="OrthoDB" id="4401286at2759"/>
<keyword evidence="2" id="KW-0732">Signal</keyword>
<evidence type="ECO:0000256" key="2">
    <source>
        <dbReference type="SAM" id="SignalP"/>
    </source>
</evidence>
<evidence type="ECO:0008006" key="5">
    <source>
        <dbReference type="Google" id="ProtNLM"/>
    </source>
</evidence>
<gene>
    <name evidence="3" type="ORF">PENFLA_c011G01469</name>
</gene>
<comment type="caution">
    <text evidence="3">The sequence shown here is derived from an EMBL/GenBank/DDBJ whole genome shotgun (WGS) entry which is preliminary data.</text>
</comment>
<dbReference type="AlphaFoldDB" id="A0A1V6TA81"/>
<feature type="signal peptide" evidence="2">
    <location>
        <begin position="1"/>
        <end position="20"/>
    </location>
</feature>
<dbReference type="Proteomes" id="UP000191342">
    <property type="component" value="Unassembled WGS sequence"/>
</dbReference>
<dbReference type="EMBL" id="MLQL01000011">
    <property type="protein sequence ID" value="OQE23288.1"/>
    <property type="molecule type" value="Genomic_DNA"/>
</dbReference>
<reference evidence="4" key="1">
    <citation type="journal article" date="2017" name="Nat. Microbiol.">
        <title>Global analysis of biosynthetic gene clusters reveals vast potential of secondary metabolite production in Penicillium species.</title>
        <authorList>
            <person name="Nielsen J.C."/>
            <person name="Grijseels S."/>
            <person name="Prigent S."/>
            <person name="Ji B."/>
            <person name="Dainat J."/>
            <person name="Nielsen K.F."/>
            <person name="Frisvad J.C."/>
            <person name="Workman M."/>
            <person name="Nielsen J."/>
        </authorList>
    </citation>
    <scope>NUCLEOTIDE SEQUENCE [LARGE SCALE GENOMIC DNA]</scope>
    <source>
        <strain evidence="4">IBT 14082</strain>
    </source>
</reference>
<feature type="chain" id="PRO_5012845171" description="Apple domain-containing protein" evidence="2">
    <location>
        <begin position="21"/>
        <end position="392"/>
    </location>
</feature>
<keyword evidence="4" id="KW-1185">Reference proteome</keyword>
<organism evidence="3 4">
    <name type="scientific">Penicillium flavigenum</name>
    <dbReference type="NCBI Taxonomy" id="254877"/>
    <lineage>
        <taxon>Eukaryota</taxon>
        <taxon>Fungi</taxon>
        <taxon>Dikarya</taxon>
        <taxon>Ascomycota</taxon>
        <taxon>Pezizomycotina</taxon>
        <taxon>Eurotiomycetes</taxon>
        <taxon>Eurotiomycetidae</taxon>
        <taxon>Eurotiales</taxon>
        <taxon>Aspergillaceae</taxon>
        <taxon>Penicillium</taxon>
    </lineage>
</organism>